<dbReference type="RefSeq" id="WP_203166736.1">
    <property type="nucleotide sequence ID" value="NZ_JAEVLS010000002.1"/>
</dbReference>
<accession>A0ABS1WUS4</accession>
<proteinExistence type="predicted"/>
<dbReference type="Proteomes" id="UP000661077">
    <property type="component" value="Unassembled WGS sequence"/>
</dbReference>
<sequence length="53" mass="5819">MDERSVIAHSMVAMIMMAASDGELTRNEIDEMVLLLSIAAREQAPEAVLESLE</sequence>
<protein>
    <recommendedName>
        <fullName evidence="3">Tellurite resistance TerB family protein</fullName>
    </recommendedName>
</protein>
<keyword evidence="2" id="KW-1185">Reference proteome</keyword>
<name>A0ABS1WUS4_9GAMM</name>
<reference evidence="1 2" key="1">
    <citation type="journal article" date="2021" name="Int. J. Syst. Evol. Microbiol.">
        <title>Steroidobacter gossypii sp. nov., isolated from soil of cotton cropping field.</title>
        <authorList>
            <person name="Huang R."/>
            <person name="Yang S."/>
            <person name="Zhen C."/>
            <person name="Liu W."/>
        </authorList>
    </citation>
    <scope>NUCLEOTIDE SEQUENCE [LARGE SCALE GENOMIC DNA]</scope>
    <source>
        <strain evidence="1 2">S1-65</strain>
    </source>
</reference>
<evidence type="ECO:0008006" key="3">
    <source>
        <dbReference type="Google" id="ProtNLM"/>
    </source>
</evidence>
<dbReference type="EMBL" id="JAEVLS010000002">
    <property type="protein sequence ID" value="MBM0104727.1"/>
    <property type="molecule type" value="Genomic_DNA"/>
</dbReference>
<organism evidence="1 2">
    <name type="scientific">Steroidobacter gossypii</name>
    <dbReference type="NCBI Taxonomy" id="2805490"/>
    <lineage>
        <taxon>Bacteria</taxon>
        <taxon>Pseudomonadati</taxon>
        <taxon>Pseudomonadota</taxon>
        <taxon>Gammaproteobacteria</taxon>
        <taxon>Steroidobacterales</taxon>
        <taxon>Steroidobacteraceae</taxon>
        <taxon>Steroidobacter</taxon>
    </lineage>
</organism>
<gene>
    <name evidence="1" type="ORF">JM946_08210</name>
</gene>
<comment type="caution">
    <text evidence="1">The sequence shown here is derived from an EMBL/GenBank/DDBJ whole genome shotgun (WGS) entry which is preliminary data.</text>
</comment>
<evidence type="ECO:0000313" key="2">
    <source>
        <dbReference type="Proteomes" id="UP000661077"/>
    </source>
</evidence>
<evidence type="ECO:0000313" key="1">
    <source>
        <dbReference type="EMBL" id="MBM0104727.1"/>
    </source>
</evidence>